<evidence type="ECO:0008006" key="9">
    <source>
        <dbReference type="Google" id="ProtNLM"/>
    </source>
</evidence>
<accession>A0A261Y0Q4</accession>
<feature type="domain" description="Glycosyl hydrolase family 32 C-terminal" evidence="6">
    <location>
        <begin position="446"/>
        <end position="540"/>
    </location>
</feature>
<feature type="domain" description="Glycosyl hydrolase family 32 N-terminal" evidence="5">
    <location>
        <begin position="133"/>
        <end position="362"/>
    </location>
</feature>
<comment type="caution">
    <text evidence="7">The sequence shown here is derived from an EMBL/GenBank/DDBJ whole genome shotgun (WGS) entry which is preliminary data.</text>
</comment>
<evidence type="ECO:0000259" key="5">
    <source>
        <dbReference type="Pfam" id="PF00251"/>
    </source>
</evidence>
<organism evidence="7 8">
    <name type="scientific">Bifiguratus adelaidae</name>
    <dbReference type="NCBI Taxonomy" id="1938954"/>
    <lineage>
        <taxon>Eukaryota</taxon>
        <taxon>Fungi</taxon>
        <taxon>Fungi incertae sedis</taxon>
        <taxon>Mucoromycota</taxon>
        <taxon>Mucoromycotina</taxon>
        <taxon>Endogonomycetes</taxon>
        <taxon>Endogonales</taxon>
        <taxon>Endogonales incertae sedis</taxon>
        <taxon>Bifiguratus</taxon>
    </lineage>
</organism>
<dbReference type="AlphaFoldDB" id="A0A261Y0Q4"/>
<dbReference type="PANTHER" id="PTHR42800:SF3">
    <property type="entry name" value="GLYCOSYL HYDROLASE FAMILY 32 N-TERMINAL DOMAIN-CONTAINING PROTEIN"/>
    <property type="match status" value="1"/>
</dbReference>
<gene>
    <name evidence="7" type="ORF">BZG36_03124</name>
</gene>
<evidence type="ECO:0000256" key="3">
    <source>
        <dbReference type="ARBA" id="ARBA00023295"/>
    </source>
</evidence>
<evidence type="ECO:0000259" key="6">
    <source>
        <dbReference type="Pfam" id="PF08244"/>
    </source>
</evidence>
<dbReference type="InterPro" id="IPR001362">
    <property type="entry name" value="Glyco_hydro_32"/>
</dbReference>
<sequence>MSPIAVGKGNEVLRKLVSHPSHKAPVQKRQSVDKCITQCTTQEPSREFRSRWPDFYEHRPHYHFMAPEGWMNDPCAPCYDRKTGLYHIFYQWNPKYHEWGNMSRGHAVSDDLITWTHVSYSPIQYLLPYKRGSETLSLASSEDGGKTWTKAEANPILPGPPTDIEPTAWRDPFVNAWVALDALLDRKIGQYTYGIIAGGIRHKTPTCFLYSIPNGKPAEWTYLGPLIDVGLNCAKNRWSGDLGVSWEVCNFFSIENTEYIIANVEGGKSLDGALSSDPSEPTTRQALWMTCTLALHQNGQPQATPGISGQLDQGCLYAVNTFFDPVKSRRILWGWIPEDDLSSAYRAREGWACCLALPRELYNFQMEHVVRALRSDLSELHNCQFEQLTDDTFTLQTLGIRPLEEVTGLRNAAKTYIIPDFSIKSSNATKKCQETVTTSWLSSIMMKTVIEFSTLQERLTVDRRDSVIDTDVNTSSVSSPLTLFYVKDPVTGETRLEPLQIRLFFDNSVLEVYANDRFALSTRIYATGESSVISVSATAKAHMREHQDPVIALFVDTTIWDLLQPPRTM</sequence>
<keyword evidence="3 4" id="KW-0326">Glycosidase</keyword>
<dbReference type="GO" id="GO:0005987">
    <property type="term" value="P:sucrose catabolic process"/>
    <property type="evidence" value="ECO:0007669"/>
    <property type="project" value="TreeGrafter"/>
</dbReference>
<reference evidence="7 8" key="1">
    <citation type="journal article" date="2017" name="Mycologia">
        <title>Bifiguratus adelaidae, gen. et sp. nov., a new member of Mucoromycotina in endophytic and soil-dwelling habitats.</title>
        <authorList>
            <person name="Torres-Cruz T.J."/>
            <person name="Billingsley Tobias T.L."/>
            <person name="Almatruk M."/>
            <person name="Hesse C."/>
            <person name="Kuske C.R."/>
            <person name="Desiro A."/>
            <person name="Benucci G.M."/>
            <person name="Bonito G."/>
            <person name="Stajich J.E."/>
            <person name="Dunlap C."/>
            <person name="Arnold A.E."/>
            <person name="Porras-Alfaro A."/>
        </authorList>
    </citation>
    <scope>NUCLEOTIDE SEQUENCE [LARGE SCALE GENOMIC DNA]</scope>
    <source>
        <strain evidence="7 8">AZ0501</strain>
    </source>
</reference>
<dbReference type="PANTHER" id="PTHR42800">
    <property type="entry name" value="EXOINULINASE INUD (AFU_ORTHOLOGUE AFUA_5G00480)"/>
    <property type="match status" value="1"/>
</dbReference>
<keyword evidence="8" id="KW-1185">Reference proteome</keyword>
<dbReference type="InterPro" id="IPR013320">
    <property type="entry name" value="ConA-like_dom_sf"/>
</dbReference>
<dbReference type="Pfam" id="PF00251">
    <property type="entry name" value="Glyco_hydro_32N"/>
    <property type="match status" value="2"/>
</dbReference>
<dbReference type="CDD" id="cd18621">
    <property type="entry name" value="GH32_XdINV-like"/>
    <property type="match status" value="1"/>
</dbReference>
<protein>
    <recommendedName>
        <fullName evidence="9">Glycosyl hydrolase family 32 N-terminal domain-containing protein</fullName>
    </recommendedName>
</protein>
<dbReference type="GO" id="GO:0005737">
    <property type="term" value="C:cytoplasm"/>
    <property type="evidence" value="ECO:0007669"/>
    <property type="project" value="TreeGrafter"/>
</dbReference>
<dbReference type="InterPro" id="IPR023296">
    <property type="entry name" value="Glyco_hydro_beta-prop_sf"/>
</dbReference>
<evidence type="ECO:0000256" key="1">
    <source>
        <dbReference type="ARBA" id="ARBA00009902"/>
    </source>
</evidence>
<evidence type="ECO:0000256" key="4">
    <source>
        <dbReference type="RuleBase" id="RU362110"/>
    </source>
</evidence>
<proteinExistence type="inferred from homology"/>
<dbReference type="SUPFAM" id="SSF49899">
    <property type="entry name" value="Concanavalin A-like lectins/glucanases"/>
    <property type="match status" value="1"/>
</dbReference>
<evidence type="ECO:0000313" key="7">
    <source>
        <dbReference type="EMBL" id="OZJ04148.1"/>
    </source>
</evidence>
<dbReference type="Proteomes" id="UP000242875">
    <property type="component" value="Unassembled WGS sequence"/>
</dbReference>
<keyword evidence="2 4" id="KW-0378">Hydrolase</keyword>
<dbReference type="EMBL" id="MVBO01000051">
    <property type="protein sequence ID" value="OZJ04148.1"/>
    <property type="molecule type" value="Genomic_DNA"/>
</dbReference>
<feature type="domain" description="Glycosyl hydrolase family 32 N-terminal" evidence="5">
    <location>
        <begin position="63"/>
        <end position="118"/>
    </location>
</feature>
<dbReference type="Pfam" id="PF08244">
    <property type="entry name" value="Glyco_hydro_32C"/>
    <property type="match status" value="1"/>
</dbReference>
<dbReference type="Gene3D" id="2.60.120.560">
    <property type="entry name" value="Exo-inulinase, domain 1"/>
    <property type="match status" value="1"/>
</dbReference>
<dbReference type="InterPro" id="IPR013189">
    <property type="entry name" value="Glyco_hydro_32_C"/>
</dbReference>
<dbReference type="GO" id="GO:0004575">
    <property type="term" value="F:sucrose alpha-glucosidase activity"/>
    <property type="evidence" value="ECO:0007669"/>
    <property type="project" value="TreeGrafter"/>
</dbReference>
<comment type="similarity">
    <text evidence="1 4">Belongs to the glycosyl hydrolase 32 family.</text>
</comment>
<dbReference type="SUPFAM" id="SSF75005">
    <property type="entry name" value="Arabinanase/levansucrase/invertase"/>
    <property type="match status" value="1"/>
</dbReference>
<dbReference type="InterPro" id="IPR013148">
    <property type="entry name" value="Glyco_hydro_32_N"/>
</dbReference>
<dbReference type="OrthoDB" id="202537at2759"/>
<evidence type="ECO:0000313" key="8">
    <source>
        <dbReference type="Proteomes" id="UP000242875"/>
    </source>
</evidence>
<evidence type="ECO:0000256" key="2">
    <source>
        <dbReference type="ARBA" id="ARBA00022801"/>
    </source>
</evidence>
<dbReference type="Gene3D" id="2.115.10.20">
    <property type="entry name" value="Glycosyl hydrolase domain, family 43"/>
    <property type="match status" value="2"/>
</dbReference>
<dbReference type="SMART" id="SM00640">
    <property type="entry name" value="Glyco_32"/>
    <property type="match status" value="1"/>
</dbReference>
<name>A0A261Y0Q4_9FUNG</name>